<sequence length="76" mass="8637">MSQSHPNEEFTSLQLPLAGIAVQGSNPHVELNVRHVPIMVFTYTCTLLLIFVYCRNHFTWDTPALLSAKARTKIHM</sequence>
<feature type="transmembrane region" description="Helical" evidence="1">
    <location>
        <begin position="36"/>
        <end position="54"/>
    </location>
</feature>
<protein>
    <recommendedName>
        <fullName evidence="4">Transmembrane protein</fullName>
    </recommendedName>
</protein>
<accession>A0AA39UIA8</accession>
<gene>
    <name evidence="2" type="ORF">IW261DRAFT_1555699</name>
</gene>
<proteinExistence type="predicted"/>
<keyword evidence="1" id="KW-1133">Transmembrane helix</keyword>
<dbReference type="AlphaFoldDB" id="A0AA39UIA8"/>
<dbReference type="Proteomes" id="UP001175227">
    <property type="component" value="Unassembled WGS sequence"/>
</dbReference>
<dbReference type="EMBL" id="JAUEPR010000001">
    <property type="protein sequence ID" value="KAK0490512.1"/>
    <property type="molecule type" value="Genomic_DNA"/>
</dbReference>
<evidence type="ECO:0000313" key="2">
    <source>
        <dbReference type="EMBL" id="KAK0490512.1"/>
    </source>
</evidence>
<keyword evidence="3" id="KW-1185">Reference proteome</keyword>
<organism evidence="2 3">
    <name type="scientific">Armillaria novae-zelandiae</name>
    <dbReference type="NCBI Taxonomy" id="153914"/>
    <lineage>
        <taxon>Eukaryota</taxon>
        <taxon>Fungi</taxon>
        <taxon>Dikarya</taxon>
        <taxon>Basidiomycota</taxon>
        <taxon>Agaricomycotina</taxon>
        <taxon>Agaricomycetes</taxon>
        <taxon>Agaricomycetidae</taxon>
        <taxon>Agaricales</taxon>
        <taxon>Marasmiineae</taxon>
        <taxon>Physalacriaceae</taxon>
        <taxon>Armillaria</taxon>
    </lineage>
</organism>
<evidence type="ECO:0000256" key="1">
    <source>
        <dbReference type="SAM" id="Phobius"/>
    </source>
</evidence>
<keyword evidence="1" id="KW-0812">Transmembrane</keyword>
<evidence type="ECO:0008006" key="4">
    <source>
        <dbReference type="Google" id="ProtNLM"/>
    </source>
</evidence>
<reference evidence="2" key="1">
    <citation type="submission" date="2023-06" db="EMBL/GenBank/DDBJ databases">
        <authorList>
            <consortium name="Lawrence Berkeley National Laboratory"/>
            <person name="Ahrendt S."/>
            <person name="Sahu N."/>
            <person name="Indic B."/>
            <person name="Wong-Bajracharya J."/>
            <person name="Merenyi Z."/>
            <person name="Ke H.-M."/>
            <person name="Monk M."/>
            <person name="Kocsube S."/>
            <person name="Drula E."/>
            <person name="Lipzen A."/>
            <person name="Balint B."/>
            <person name="Henrissat B."/>
            <person name="Andreopoulos B."/>
            <person name="Martin F.M."/>
            <person name="Harder C.B."/>
            <person name="Rigling D."/>
            <person name="Ford K.L."/>
            <person name="Foster G.D."/>
            <person name="Pangilinan J."/>
            <person name="Papanicolaou A."/>
            <person name="Barry K."/>
            <person name="LaButti K."/>
            <person name="Viragh M."/>
            <person name="Koriabine M."/>
            <person name="Yan M."/>
            <person name="Riley R."/>
            <person name="Champramary S."/>
            <person name="Plett K.L."/>
            <person name="Tsai I.J."/>
            <person name="Slot J."/>
            <person name="Sipos G."/>
            <person name="Plett J."/>
            <person name="Nagy L.G."/>
            <person name="Grigoriev I.V."/>
        </authorList>
    </citation>
    <scope>NUCLEOTIDE SEQUENCE</scope>
    <source>
        <strain evidence="2">ICMP 16352</strain>
    </source>
</reference>
<evidence type="ECO:0000313" key="3">
    <source>
        <dbReference type="Proteomes" id="UP001175227"/>
    </source>
</evidence>
<keyword evidence="1" id="KW-0472">Membrane</keyword>
<comment type="caution">
    <text evidence="2">The sequence shown here is derived from an EMBL/GenBank/DDBJ whole genome shotgun (WGS) entry which is preliminary data.</text>
</comment>
<name>A0AA39UIA8_9AGAR</name>